<dbReference type="GO" id="GO:0008270">
    <property type="term" value="F:zinc ion binding"/>
    <property type="evidence" value="ECO:0007669"/>
    <property type="project" value="UniProtKB-KW"/>
</dbReference>
<dbReference type="Gene3D" id="2.40.10.500">
    <property type="match status" value="1"/>
</dbReference>
<dbReference type="InterPro" id="IPR050952">
    <property type="entry name" value="TRIM-NHL_E3_ligases"/>
</dbReference>
<name>A0A816FGY3_9BILA</name>
<dbReference type="SUPFAM" id="SSF101898">
    <property type="entry name" value="NHL repeat"/>
    <property type="match status" value="1"/>
</dbReference>
<evidence type="ECO:0000313" key="3">
    <source>
        <dbReference type="EMBL" id="CAF1661449.1"/>
    </source>
</evidence>
<dbReference type="GO" id="GO:0061630">
    <property type="term" value="F:ubiquitin protein ligase activity"/>
    <property type="evidence" value="ECO:0007669"/>
    <property type="project" value="TreeGrafter"/>
</dbReference>
<dbReference type="InterPro" id="IPR001258">
    <property type="entry name" value="NHL_repeat"/>
</dbReference>
<dbReference type="Gene3D" id="2.120.10.30">
    <property type="entry name" value="TolB, C-terminal domain"/>
    <property type="match status" value="1"/>
</dbReference>
<dbReference type="PANTHER" id="PTHR24104">
    <property type="entry name" value="E3 UBIQUITIN-PROTEIN LIGASE NHLRC1-RELATED"/>
    <property type="match status" value="1"/>
</dbReference>
<evidence type="ECO:0000313" key="4">
    <source>
        <dbReference type="EMBL" id="CAF2157811.1"/>
    </source>
</evidence>
<gene>
    <name evidence="3" type="ORF">KQP761_LOCUS32149</name>
    <name evidence="4" type="ORF">MBJ925_LOCUS32615</name>
</gene>
<evidence type="ECO:0000256" key="2">
    <source>
        <dbReference type="PROSITE-ProRule" id="PRU00504"/>
    </source>
</evidence>
<feature type="repeat" description="NHL" evidence="2">
    <location>
        <begin position="324"/>
        <end position="361"/>
    </location>
</feature>
<sequence length="372" mass="41224">MQFVPNYLGISCSKLNSCAIDNQTCFESNHVCVKHTRCHNQPRCYPIDMATHDMWPSMTTMTTSPSIIDDGICASAIWNKNGTTVAGGNEYGSELNQLDHPYGIFVDDHANVYIADAYNSRIVKWAFGVSTGEVVVGWNGTGDRSDEIDYATSVVFDKNGTMFICDNAKSRVKRWFKGDDYGQIIIANISCFGLVLDNEGSLYVTDRYQVIKWPSGEVVAGNNKEGGALNQLAYPFHLFVDQDQSVFVPDASNYRVVKWIVGAKEGMVVAGDNGLGDEANQTNWPTSAITDKMGTVYVAEWGNHRITRWFKDSKSGIVILGGDRGKEAYQLAFPTSLAFDRQGNLYVADLDYNRIQMFTIDKRSCHAVPPSS</sequence>
<dbReference type="InterPro" id="IPR011042">
    <property type="entry name" value="6-blade_b-propeller_TolB-like"/>
</dbReference>
<dbReference type="GO" id="GO:0000209">
    <property type="term" value="P:protein polyubiquitination"/>
    <property type="evidence" value="ECO:0007669"/>
    <property type="project" value="TreeGrafter"/>
</dbReference>
<dbReference type="EMBL" id="CAJNRE010017855">
    <property type="protein sequence ID" value="CAF2157811.1"/>
    <property type="molecule type" value="Genomic_DNA"/>
</dbReference>
<dbReference type="OrthoDB" id="10028218at2759"/>
<dbReference type="CDD" id="cd05819">
    <property type="entry name" value="NHL"/>
    <property type="match status" value="1"/>
</dbReference>
<keyword evidence="1" id="KW-0677">Repeat</keyword>
<proteinExistence type="predicted"/>
<dbReference type="GO" id="GO:0043161">
    <property type="term" value="P:proteasome-mediated ubiquitin-dependent protein catabolic process"/>
    <property type="evidence" value="ECO:0007669"/>
    <property type="project" value="TreeGrafter"/>
</dbReference>
<dbReference type="Proteomes" id="UP000663824">
    <property type="component" value="Unassembled WGS sequence"/>
</dbReference>
<reference evidence="3" key="1">
    <citation type="submission" date="2021-02" db="EMBL/GenBank/DDBJ databases">
        <authorList>
            <person name="Nowell W R."/>
        </authorList>
    </citation>
    <scope>NUCLEOTIDE SEQUENCE</scope>
</reference>
<evidence type="ECO:0000256" key="1">
    <source>
        <dbReference type="ARBA" id="ARBA00022737"/>
    </source>
</evidence>
<dbReference type="EMBL" id="CAJNOW010017919">
    <property type="protein sequence ID" value="CAF1661449.1"/>
    <property type="molecule type" value="Genomic_DNA"/>
</dbReference>
<accession>A0A816FGY3</accession>
<dbReference type="Proteomes" id="UP000663834">
    <property type="component" value="Unassembled WGS sequence"/>
</dbReference>
<dbReference type="PROSITE" id="PS51125">
    <property type="entry name" value="NHL"/>
    <property type="match status" value="1"/>
</dbReference>
<protein>
    <submittedName>
        <fullName evidence="3">Uncharacterized protein</fullName>
    </submittedName>
</protein>
<dbReference type="PANTHER" id="PTHR24104:SF25">
    <property type="entry name" value="PROTEIN LIN-41"/>
    <property type="match status" value="1"/>
</dbReference>
<organism evidence="3 5">
    <name type="scientific">Rotaria magnacalcarata</name>
    <dbReference type="NCBI Taxonomy" id="392030"/>
    <lineage>
        <taxon>Eukaryota</taxon>
        <taxon>Metazoa</taxon>
        <taxon>Spiralia</taxon>
        <taxon>Gnathifera</taxon>
        <taxon>Rotifera</taxon>
        <taxon>Eurotatoria</taxon>
        <taxon>Bdelloidea</taxon>
        <taxon>Philodinida</taxon>
        <taxon>Philodinidae</taxon>
        <taxon>Rotaria</taxon>
    </lineage>
</organism>
<comment type="caution">
    <text evidence="3">The sequence shown here is derived from an EMBL/GenBank/DDBJ whole genome shotgun (WGS) entry which is preliminary data.</text>
</comment>
<dbReference type="AlphaFoldDB" id="A0A816FGY3"/>
<evidence type="ECO:0000313" key="5">
    <source>
        <dbReference type="Proteomes" id="UP000663834"/>
    </source>
</evidence>